<proteinExistence type="predicted"/>
<dbReference type="PANTHER" id="PTHR12994:SF17">
    <property type="entry name" value="LD30995P"/>
    <property type="match status" value="1"/>
</dbReference>
<dbReference type="Proteomes" id="UP000245461">
    <property type="component" value="Unassembled WGS sequence"/>
</dbReference>
<protein>
    <submittedName>
        <fullName evidence="1">Peptidase family C69</fullName>
    </submittedName>
</protein>
<evidence type="ECO:0000313" key="1">
    <source>
        <dbReference type="EMBL" id="PWR25946.1"/>
    </source>
</evidence>
<name>A0A317EI27_9PROT</name>
<organism evidence="1 2">
    <name type="scientific">Zavarzinia aquatilis</name>
    <dbReference type="NCBI Taxonomy" id="2211142"/>
    <lineage>
        <taxon>Bacteria</taxon>
        <taxon>Pseudomonadati</taxon>
        <taxon>Pseudomonadota</taxon>
        <taxon>Alphaproteobacteria</taxon>
        <taxon>Rhodospirillales</taxon>
        <taxon>Zavarziniaceae</taxon>
        <taxon>Zavarzinia</taxon>
    </lineage>
</organism>
<reference evidence="1 2" key="1">
    <citation type="submission" date="2018-05" db="EMBL/GenBank/DDBJ databases">
        <title>Zavarzinia sp. HR-AS.</title>
        <authorList>
            <person name="Lee Y."/>
            <person name="Jeon C.O."/>
        </authorList>
    </citation>
    <scope>NUCLEOTIDE SEQUENCE [LARGE SCALE GENOMIC DNA]</scope>
    <source>
        <strain evidence="1 2">HR-AS</strain>
    </source>
</reference>
<gene>
    <name evidence="1" type="ORF">DKG74_03075</name>
</gene>
<dbReference type="EMBL" id="QGLE01000001">
    <property type="protein sequence ID" value="PWR25946.1"/>
    <property type="molecule type" value="Genomic_DNA"/>
</dbReference>
<dbReference type="GO" id="GO:0016805">
    <property type="term" value="F:dipeptidase activity"/>
    <property type="evidence" value="ECO:0007669"/>
    <property type="project" value="InterPro"/>
</dbReference>
<dbReference type="OrthoDB" id="5147328at2"/>
<sequence length="450" mass="48837">MCDTMVVPPSGPGGTMLFAKNSDREGDEAQAIEIIPRRTHAPGTLVHATYLTLPQVYETAALLICRPYWMWGAEMGVNEHGVAIGNEAVFSRLPHDGTPALTGMDLVRLGLERARSAEEAAATMIVLIERHGQGGNGGHGYRFPYDSAFMIADATSAFVLETAGRHWALERVTGARAISNAYSIGTNFIRLSANAKEAARDKGWWSEGTPFDFGAVFGEKVKGWAARGRRRAARACALIAGGVDGPARLMSILRDHGPSGEKPHWRPGGFLPDTLCAHGNAGPARRAAQTTMSLVAVLDRNLPVAWSTGGSAPCTGLFRPFFIEAGLPRAEPPPKARADLATLWWRQERLHRTVIRDHATRLATYAPARDALEAALIDEIARATALAADRPRGERKRLLQDVSRAAWDVAEDALARWTRLAEATPVARAPGLVFRHHWRRLARRAAPIGS</sequence>
<dbReference type="GO" id="GO:0006508">
    <property type="term" value="P:proteolysis"/>
    <property type="evidence" value="ECO:0007669"/>
    <property type="project" value="InterPro"/>
</dbReference>
<comment type="caution">
    <text evidence="1">The sequence shown here is derived from an EMBL/GenBank/DDBJ whole genome shotgun (WGS) entry which is preliminary data.</text>
</comment>
<dbReference type="GO" id="GO:0070004">
    <property type="term" value="F:cysteine-type exopeptidase activity"/>
    <property type="evidence" value="ECO:0007669"/>
    <property type="project" value="InterPro"/>
</dbReference>
<dbReference type="Gene3D" id="3.60.60.10">
    <property type="entry name" value="Penicillin V Acylase, Chain A"/>
    <property type="match status" value="1"/>
</dbReference>
<dbReference type="PANTHER" id="PTHR12994">
    <property type="entry name" value="SECERNIN"/>
    <property type="match status" value="1"/>
</dbReference>
<dbReference type="InterPro" id="IPR005322">
    <property type="entry name" value="Peptidase_C69"/>
</dbReference>
<accession>A0A317EI27</accession>
<evidence type="ECO:0000313" key="2">
    <source>
        <dbReference type="Proteomes" id="UP000245461"/>
    </source>
</evidence>
<dbReference type="AlphaFoldDB" id="A0A317EI27"/>
<keyword evidence="2" id="KW-1185">Reference proteome</keyword>
<dbReference type="RefSeq" id="WP_109902441.1">
    <property type="nucleotide sequence ID" value="NZ_QGLE01000001.1"/>
</dbReference>